<feature type="compositionally biased region" description="Basic and acidic residues" evidence="1">
    <location>
        <begin position="27"/>
        <end position="51"/>
    </location>
</feature>
<dbReference type="EMBL" id="AP035768">
    <property type="protein sequence ID" value="BFO13908.1"/>
    <property type="molecule type" value="Genomic_DNA"/>
</dbReference>
<sequence>MSHHAGRAIVATADSDDAEALSAGQRGDQRRAESEDGQLHHAGEAPSHGEKPASCQYRGAPRSHSACDIASGTLDGATPSLW</sequence>
<organism evidence="2">
    <name type="scientific">Streptomyces haneummycinicus</name>
    <dbReference type="NCBI Taxonomy" id="3074435"/>
    <lineage>
        <taxon>Bacteria</taxon>
        <taxon>Bacillati</taxon>
        <taxon>Actinomycetota</taxon>
        <taxon>Actinomycetes</taxon>
        <taxon>Kitasatosporales</taxon>
        <taxon>Streptomycetaceae</taxon>
        <taxon>Streptomyces</taxon>
    </lineage>
</organism>
<reference evidence="2" key="1">
    <citation type="submission" date="2024-06" db="EMBL/GenBank/DDBJ databases">
        <authorList>
            <consortium name="consrtm"/>
            <person name="Uemura M."/>
            <person name="Terahara T."/>
        </authorList>
    </citation>
    <scope>NUCLEOTIDE SEQUENCE</scope>
    <source>
        <strain evidence="2">KM77-8</strain>
    </source>
</reference>
<evidence type="ECO:0000313" key="2">
    <source>
        <dbReference type="EMBL" id="BFO13908.1"/>
    </source>
</evidence>
<reference evidence="2" key="2">
    <citation type="submission" date="2024-07" db="EMBL/GenBank/DDBJ databases">
        <title>Streptomyces haneummycinica sp. nov., a new antibiotic-producing actinobacterium isolated from marine sediment.</title>
        <authorList>
            <person name="Uemura M."/>
            <person name="Hamada M."/>
            <person name="Hirano S."/>
            <person name="Kobayashi K."/>
            <person name="Ohshiro T."/>
            <person name="Kobayashi T."/>
            <person name="Terahara T."/>
        </authorList>
    </citation>
    <scope>NUCLEOTIDE SEQUENCE</scope>
    <source>
        <strain evidence="2">KM77-8</strain>
    </source>
</reference>
<feature type="region of interest" description="Disordered" evidence="1">
    <location>
        <begin position="1"/>
        <end position="82"/>
    </location>
</feature>
<dbReference type="AlphaFoldDB" id="A0AAT9H949"/>
<evidence type="ECO:0000256" key="1">
    <source>
        <dbReference type="SAM" id="MobiDB-lite"/>
    </source>
</evidence>
<gene>
    <name evidence="2" type="ORF">SHKM778_02960</name>
</gene>
<accession>A0AAT9H949</accession>
<proteinExistence type="predicted"/>
<name>A0AAT9H949_9ACTN</name>
<protein>
    <submittedName>
        <fullName evidence="2">Uncharacterized protein</fullName>
    </submittedName>
</protein>